<dbReference type="PANTHER" id="PTHR11728">
    <property type="entry name" value="GLYCEROL-3-PHOSPHATE DEHYDROGENASE"/>
    <property type="match status" value="1"/>
</dbReference>
<dbReference type="SUPFAM" id="SSF51735">
    <property type="entry name" value="NAD(P)-binding Rossmann-fold domains"/>
    <property type="match status" value="1"/>
</dbReference>
<evidence type="ECO:0000256" key="6">
    <source>
        <dbReference type="ARBA" id="ARBA00023098"/>
    </source>
</evidence>
<dbReference type="EMBL" id="WUUL01000001">
    <property type="protein sequence ID" value="MXQ52246.1"/>
    <property type="molecule type" value="Genomic_DNA"/>
</dbReference>
<feature type="domain" description="Glycerol-3-phosphate dehydrogenase NAD-dependent C-terminal" evidence="19">
    <location>
        <begin position="180"/>
        <end position="320"/>
    </location>
</feature>
<comment type="catalytic activity">
    <reaction evidence="9">
        <text>sn-glycerol 3-phosphate + NADP(+) = dihydroxyacetone phosphate + NADPH + H(+)</text>
        <dbReference type="Rhea" id="RHEA:11096"/>
        <dbReference type="ChEBI" id="CHEBI:15378"/>
        <dbReference type="ChEBI" id="CHEBI:57597"/>
        <dbReference type="ChEBI" id="CHEBI:57642"/>
        <dbReference type="ChEBI" id="CHEBI:57783"/>
        <dbReference type="ChEBI" id="CHEBI:58349"/>
        <dbReference type="EC" id="1.1.1.94"/>
    </reaction>
    <physiologicalReaction direction="right-to-left" evidence="9">
        <dbReference type="Rhea" id="RHEA:11098"/>
    </physiologicalReaction>
</comment>
<dbReference type="NCBIfam" id="NF000941">
    <property type="entry name" value="PRK00094.1-3"/>
    <property type="match status" value="1"/>
</dbReference>
<keyword evidence="21" id="KW-1185">Reference proteome</keyword>
<feature type="binding site" evidence="16">
    <location>
        <position position="140"/>
    </location>
    <ligand>
        <name>NAD(+)</name>
        <dbReference type="ChEBI" id="CHEBI:57540"/>
    </ligand>
</feature>
<dbReference type="InterPro" id="IPR036291">
    <property type="entry name" value="NAD(P)-bd_dom_sf"/>
</dbReference>
<evidence type="ECO:0000256" key="11">
    <source>
        <dbReference type="ARBA" id="ARBA00069372"/>
    </source>
</evidence>
<comment type="function">
    <text evidence="13">Catalyzes the reduction of the glycolytic intermediate dihydroxyacetone phosphate (DHAP) to sn-glycerol 3-phosphate (G3P), the key precursor for phospholipid synthesis.</text>
</comment>
<evidence type="ECO:0000256" key="15">
    <source>
        <dbReference type="PIRSR" id="PIRSR000114-2"/>
    </source>
</evidence>
<keyword evidence="4 13" id="KW-0560">Oxidoreductase</keyword>
<keyword evidence="3 13" id="KW-0521">NADP</keyword>
<dbReference type="FunFam" id="3.40.50.720:FF:000019">
    <property type="entry name" value="Glycerol-3-phosphate dehydrogenase [NAD(P)+]"/>
    <property type="match status" value="1"/>
</dbReference>
<dbReference type="InterPro" id="IPR006109">
    <property type="entry name" value="G3P_DH_NAD-dep_C"/>
</dbReference>
<evidence type="ECO:0000256" key="4">
    <source>
        <dbReference type="ARBA" id="ARBA00023002"/>
    </source>
</evidence>
<feature type="binding site" evidence="13">
    <location>
        <position position="11"/>
    </location>
    <ligand>
        <name>NADPH</name>
        <dbReference type="ChEBI" id="CHEBI:57783"/>
    </ligand>
</feature>
<evidence type="ECO:0000256" key="16">
    <source>
        <dbReference type="PIRSR" id="PIRSR000114-3"/>
    </source>
</evidence>
<dbReference type="GO" id="GO:0006650">
    <property type="term" value="P:glycerophospholipid metabolic process"/>
    <property type="evidence" value="ECO:0007669"/>
    <property type="project" value="UniProtKB-UniRule"/>
</dbReference>
<evidence type="ECO:0000256" key="12">
    <source>
        <dbReference type="ARBA" id="ARBA00080511"/>
    </source>
</evidence>
<comment type="subcellular location">
    <subcellularLocation>
        <location evidence="13">Cytoplasm</location>
    </subcellularLocation>
</comment>
<feature type="binding site" evidence="13">
    <location>
        <position position="33"/>
    </location>
    <ligand>
        <name>NADPH</name>
        <dbReference type="ChEBI" id="CHEBI:57783"/>
    </ligand>
</feature>
<dbReference type="GO" id="GO:0008654">
    <property type="term" value="P:phospholipid biosynthetic process"/>
    <property type="evidence" value="ECO:0007669"/>
    <property type="project" value="UniProtKB-KW"/>
</dbReference>
<evidence type="ECO:0000256" key="7">
    <source>
        <dbReference type="ARBA" id="ARBA00023209"/>
    </source>
</evidence>
<organism evidence="20 21">
    <name type="scientific">Shimazuella alba</name>
    <dbReference type="NCBI Taxonomy" id="2690964"/>
    <lineage>
        <taxon>Bacteria</taxon>
        <taxon>Bacillati</taxon>
        <taxon>Bacillota</taxon>
        <taxon>Bacilli</taxon>
        <taxon>Bacillales</taxon>
        <taxon>Thermoactinomycetaceae</taxon>
        <taxon>Shimazuella</taxon>
    </lineage>
</organism>
<dbReference type="EC" id="1.1.1.94" evidence="10 13"/>
<dbReference type="UniPathway" id="UPA00940"/>
<dbReference type="InterPro" id="IPR006168">
    <property type="entry name" value="G3P_DH_NAD-dep"/>
</dbReference>
<dbReference type="GO" id="GO:0005829">
    <property type="term" value="C:cytosol"/>
    <property type="evidence" value="ECO:0007669"/>
    <property type="project" value="TreeGrafter"/>
</dbReference>
<dbReference type="SUPFAM" id="SSF48179">
    <property type="entry name" value="6-phosphogluconate dehydrogenase C-terminal domain-like"/>
    <property type="match status" value="1"/>
</dbReference>
<feature type="binding site" evidence="13">
    <location>
        <position position="106"/>
    </location>
    <ligand>
        <name>sn-glycerol 3-phosphate</name>
        <dbReference type="ChEBI" id="CHEBI:57597"/>
    </ligand>
</feature>
<comment type="similarity">
    <text evidence="1 13 17">Belongs to the NAD-dependent glycerol-3-phosphate dehydrogenase family.</text>
</comment>
<feature type="binding site" evidence="16">
    <location>
        <begin position="8"/>
        <end position="13"/>
    </location>
    <ligand>
        <name>NAD(+)</name>
        <dbReference type="ChEBI" id="CHEBI:57540"/>
    </ligand>
</feature>
<proteinExistence type="inferred from homology"/>
<feature type="binding site" evidence="13">
    <location>
        <position position="138"/>
    </location>
    <ligand>
        <name>sn-glycerol 3-phosphate</name>
        <dbReference type="ChEBI" id="CHEBI:57597"/>
    </ligand>
</feature>
<comment type="catalytic activity">
    <reaction evidence="13">
        <text>sn-glycerol 3-phosphate + NAD(+) = dihydroxyacetone phosphate + NADH + H(+)</text>
        <dbReference type="Rhea" id="RHEA:11092"/>
        <dbReference type="ChEBI" id="CHEBI:15378"/>
        <dbReference type="ChEBI" id="CHEBI:57540"/>
        <dbReference type="ChEBI" id="CHEBI:57597"/>
        <dbReference type="ChEBI" id="CHEBI:57642"/>
        <dbReference type="ChEBI" id="CHEBI:57945"/>
        <dbReference type="EC" id="1.1.1.94"/>
    </reaction>
</comment>
<feature type="domain" description="Glycerol-3-phosphate dehydrogenase NAD-dependent N-terminal" evidence="18">
    <location>
        <begin position="3"/>
        <end position="159"/>
    </location>
</feature>
<dbReference type="InterPro" id="IPR008927">
    <property type="entry name" value="6-PGluconate_DH-like_C_sf"/>
</dbReference>
<dbReference type="GO" id="GO:0046168">
    <property type="term" value="P:glycerol-3-phosphate catabolic process"/>
    <property type="evidence" value="ECO:0007669"/>
    <property type="project" value="InterPro"/>
</dbReference>
<dbReference type="PROSITE" id="PS00957">
    <property type="entry name" value="NAD_G3PDH"/>
    <property type="match status" value="1"/>
</dbReference>
<reference evidence="20 21" key="1">
    <citation type="submission" date="2019-12" db="EMBL/GenBank/DDBJ databases">
        <title>Whole-genome analyses of novel actinobacteria.</title>
        <authorList>
            <person name="Sahin N."/>
            <person name="Saygin H."/>
        </authorList>
    </citation>
    <scope>NUCLEOTIDE SEQUENCE [LARGE SCALE GENOMIC DNA]</scope>
    <source>
        <strain evidence="20 21">KC615</strain>
    </source>
</reference>
<accession>A0A6I4VQM6</accession>
<dbReference type="Gene3D" id="3.40.50.720">
    <property type="entry name" value="NAD(P)-binding Rossmann-like Domain"/>
    <property type="match status" value="1"/>
</dbReference>
<evidence type="ECO:0000313" key="21">
    <source>
        <dbReference type="Proteomes" id="UP000430692"/>
    </source>
</evidence>
<keyword evidence="13" id="KW-0547">Nucleotide-binding</keyword>
<evidence type="ECO:0000313" key="20">
    <source>
        <dbReference type="EMBL" id="MXQ52246.1"/>
    </source>
</evidence>
<dbReference type="PIRSF" id="PIRSF000114">
    <property type="entry name" value="Glycerol-3-P_dh"/>
    <property type="match status" value="1"/>
</dbReference>
<keyword evidence="6 13" id="KW-0443">Lipid metabolism</keyword>
<feature type="binding site" evidence="13">
    <location>
        <position position="12"/>
    </location>
    <ligand>
        <name>NADPH</name>
        <dbReference type="ChEBI" id="CHEBI:57783"/>
    </ligand>
</feature>
<evidence type="ECO:0000256" key="10">
    <source>
        <dbReference type="ARBA" id="ARBA00066687"/>
    </source>
</evidence>
<feature type="binding site" evidence="13">
    <location>
        <position position="255"/>
    </location>
    <ligand>
        <name>NADPH</name>
        <dbReference type="ChEBI" id="CHEBI:57783"/>
    </ligand>
</feature>
<evidence type="ECO:0000259" key="18">
    <source>
        <dbReference type="Pfam" id="PF01210"/>
    </source>
</evidence>
<feature type="binding site" evidence="13">
    <location>
        <position position="106"/>
    </location>
    <ligand>
        <name>NADPH</name>
        <dbReference type="ChEBI" id="CHEBI:57783"/>
    </ligand>
</feature>
<dbReference type="Pfam" id="PF07479">
    <property type="entry name" value="NAD_Gly3P_dh_C"/>
    <property type="match status" value="1"/>
</dbReference>
<evidence type="ECO:0000256" key="1">
    <source>
        <dbReference type="ARBA" id="ARBA00011009"/>
    </source>
</evidence>
<keyword evidence="13" id="KW-0963">Cytoplasm</keyword>
<dbReference type="NCBIfam" id="NF000940">
    <property type="entry name" value="PRK00094.1-2"/>
    <property type="match status" value="1"/>
</dbReference>
<dbReference type="GO" id="GO:0047952">
    <property type="term" value="F:glycerol-3-phosphate dehydrogenase [NAD(P)+] activity"/>
    <property type="evidence" value="ECO:0007669"/>
    <property type="project" value="UniProtKB-UniRule"/>
</dbReference>
<gene>
    <name evidence="13" type="primary">gpsA</name>
    <name evidence="20" type="ORF">GSM42_00465</name>
</gene>
<dbReference type="AlphaFoldDB" id="A0A6I4VQM6"/>
<dbReference type="PRINTS" id="PR00077">
    <property type="entry name" value="GPDHDRGNASE"/>
</dbReference>
<evidence type="ECO:0000256" key="13">
    <source>
        <dbReference type="HAMAP-Rule" id="MF_00394"/>
    </source>
</evidence>
<keyword evidence="5 13" id="KW-0520">NAD</keyword>
<feature type="binding site" evidence="13">
    <location>
        <position position="49"/>
    </location>
    <ligand>
        <name>NADPH</name>
        <dbReference type="ChEBI" id="CHEBI:57783"/>
    </ligand>
</feature>
<evidence type="ECO:0000256" key="14">
    <source>
        <dbReference type="PIRSR" id="PIRSR000114-1"/>
    </source>
</evidence>
<evidence type="ECO:0000256" key="8">
    <source>
        <dbReference type="ARBA" id="ARBA00023264"/>
    </source>
</evidence>
<dbReference type="Proteomes" id="UP000430692">
    <property type="component" value="Unassembled WGS sequence"/>
</dbReference>
<feature type="binding site" evidence="13">
    <location>
        <position position="281"/>
    </location>
    <ligand>
        <name>NADPH</name>
        <dbReference type="ChEBI" id="CHEBI:57783"/>
    </ligand>
</feature>
<name>A0A6I4VQM6_9BACL</name>
<feature type="binding site" evidence="16">
    <location>
        <position position="255"/>
    </location>
    <ligand>
        <name>NAD(+)</name>
        <dbReference type="ChEBI" id="CHEBI:57540"/>
    </ligand>
</feature>
<feature type="binding site" evidence="13">
    <location>
        <position position="191"/>
    </location>
    <ligand>
        <name>sn-glycerol 3-phosphate</name>
        <dbReference type="ChEBI" id="CHEBI:57597"/>
    </ligand>
</feature>
<feature type="binding site" evidence="13">
    <location>
        <position position="254"/>
    </location>
    <ligand>
        <name>sn-glycerol 3-phosphate</name>
        <dbReference type="ChEBI" id="CHEBI:57597"/>
    </ligand>
</feature>
<evidence type="ECO:0000259" key="19">
    <source>
        <dbReference type="Pfam" id="PF07479"/>
    </source>
</evidence>
<keyword evidence="2 13" id="KW-0444">Lipid biosynthesis</keyword>
<dbReference type="NCBIfam" id="NF000942">
    <property type="entry name" value="PRK00094.1-4"/>
    <property type="match status" value="1"/>
</dbReference>
<dbReference type="GO" id="GO:0051287">
    <property type="term" value="F:NAD binding"/>
    <property type="evidence" value="ECO:0007669"/>
    <property type="project" value="InterPro"/>
</dbReference>
<feature type="binding site" evidence="13">
    <location>
        <position position="244"/>
    </location>
    <ligand>
        <name>sn-glycerol 3-phosphate</name>
        <dbReference type="ChEBI" id="CHEBI:57597"/>
    </ligand>
</feature>
<dbReference type="GO" id="GO:0046167">
    <property type="term" value="P:glycerol-3-phosphate biosynthetic process"/>
    <property type="evidence" value="ECO:0007669"/>
    <property type="project" value="UniProtKB-UniRule"/>
</dbReference>
<dbReference type="HAMAP" id="MF_00394">
    <property type="entry name" value="NAD_Glyc3P_dehydrog"/>
    <property type="match status" value="1"/>
</dbReference>
<evidence type="ECO:0000256" key="5">
    <source>
        <dbReference type="ARBA" id="ARBA00023027"/>
    </source>
</evidence>
<comment type="pathway">
    <text evidence="13">Membrane lipid metabolism; glycerophospholipid metabolism.</text>
</comment>
<dbReference type="Gene3D" id="1.10.1040.10">
    <property type="entry name" value="N-(1-d-carboxylethyl)-l-norvaline Dehydrogenase, domain 2"/>
    <property type="match status" value="1"/>
</dbReference>
<dbReference type="PANTHER" id="PTHR11728:SF1">
    <property type="entry name" value="GLYCEROL-3-PHOSPHATE DEHYDROGENASE [NAD(+)] 2, CHLOROPLASTIC"/>
    <property type="match status" value="1"/>
</dbReference>
<evidence type="ECO:0000256" key="9">
    <source>
        <dbReference type="ARBA" id="ARBA00052716"/>
    </source>
</evidence>
<dbReference type="FunFam" id="1.10.1040.10:FF:000001">
    <property type="entry name" value="Glycerol-3-phosphate dehydrogenase [NAD(P)+]"/>
    <property type="match status" value="1"/>
</dbReference>
<keyword evidence="7 13" id="KW-0594">Phospholipid biosynthesis</keyword>
<feature type="binding site" evidence="13">
    <location>
        <position position="256"/>
    </location>
    <ligand>
        <name>sn-glycerol 3-phosphate</name>
        <dbReference type="ChEBI" id="CHEBI:57597"/>
    </ligand>
</feature>
<feature type="binding site" evidence="15">
    <location>
        <begin position="255"/>
        <end position="256"/>
    </location>
    <ligand>
        <name>substrate</name>
    </ligand>
</feature>
<feature type="active site" description="Proton acceptor" evidence="13 14">
    <location>
        <position position="191"/>
    </location>
</feature>
<dbReference type="Pfam" id="PF01210">
    <property type="entry name" value="NAD_Gly3P_dh_N"/>
    <property type="match status" value="1"/>
</dbReference>
<feature type="binding site" evidence="13">
    <location>
        <position position="140"/>
    </location>
    <ligand>
        <name>NADPH</name>
        <dbReference type="ChEBI" id="CHEBI:57783"/>
    </ligand>
</feature>
<dbReference type="GO" id="GO:0005975">
    <property type="term" value="P:carbohydrate metabolic process"/>
    <property type="evidence" value="ECO:0007669"/>
    <property type="project" value="InterPro"/>
</dbReference>
<evidence type="ECO:0000256" key="3">
    <source>
        <dbReference type="ARBA" id="ARBA00022857"/>
    </source>
</evidence>
<evidence type="ECO:0000256" key="17">
    <source>
        <dbReference type="RuleBase" id="RU000437"/>
    </source>
</evidence>
<keyword evidence="8 13" id="KW-1208">Phospholipid metabolism</keyword>
<dbReference type="InterPro" id="IPR011128">
    <property type="entry name" value="G3P_DH_NAD-dep_N"/>
</dbReference>
<evidence type="ECO:0000256" key="2">
    <source>
        <dbReference type="ARBA" id="ARBA00022516"/>
    </source>
</evidence>
<sequence length="339" mass="37130">MKQIAVIGAGSWGTVLANVLADNGHDVTLWARKEEIANEINTFHRNHAYLVEAEFHPNLTASSSLEAVVKNKEVVLFVVPSHAMRDMLIKIKPYVRTDALLIHATKGFEQESWKRMSEVIAEELPEWHDKIVVLSGPSHAEEVIRRSPTTVVVASSCQDSAELTQTIFINSYFRVYTNPDVVGVEIGGALKNIIALATGLADGLGYGDNARAALMTRGLAEIARVGSAMGAEPITFVGLAGVGDLIGTCTSKHSRNWRAGYAISQGKSLSEVLSEMKMVVEGVKTTRAGHALKEKYNIEMPITEQLYAVLFQDKDPKLAVEDLMNRGKTRELQEMAQGW</sequence>
<comment type="caution">
    <text evidence="20">The sequence shown here is derived from an EMBL/GenBank/DDBJ whole genome shotgun (WGS) entry which is preliminary data.</text>
</comment>
<feature type="binding site" evidence="13">
    <location>
        <position position="279"/>
    </location>
    <ligand>
        <name>NADPH</name>
        <dbReference type="ChEBI" id="CHEBI:57783"/>
    </ligand>
</feature>
<feature type="binding site" evidence="13">
    <location>
        <position position="136"/>
    </location>
    <ligand>
        <name>sn-glycerol 3-phosphate</name>
        <dbReference type="ChEBI" id="CHEBI:57597"/>
    </ligand>
</feature>
<dbReference type="RefSeq" id="WP_160799292.1">
    <property type="nucleotide sequence ID" value="NZ_WUUL01000001.1"/>
</dbReference>
<feature type="binding site" evidence="13">
    <location>
        <position position="255"/>
    </location>
    <ligand>
        <name>sn-glycerol 3-phosphate</name>
        <dbReference type="ChEBI" id="CHEBI:57597"/>
    </ligand>
</feature>
<dbReference type="InterPro" id="IPR013328">
    <property type="entry name" value="6PGD_dom2"/>
</dbReference>
<feature type="binding site" evidence="13">
    <location>
        <position position="32"/>
    </location>
    <ligand>
        <name>NADPH</name>
        <dbReference type="ChEBI" id="CHEBI:57783"/>
    </ligand>
</feature>
<feature type="binding site" evidence="15">
    <location>
        <position position="106"/>
    </location>
    <ligand>
        <name>substrate</name>
    </ligand>
</feature>
<protein>
    <recommendedName>
        <fullName evidence="11 13">Glycerol-3-phosphate dehydrogenase [NAD(P)+]</fullName>
        <ecNumber evidence="10 13">1.1.1.94</ecNumber>
    </recommendedName>
    <alternativeName>
        <fullName evidence="13">NAD(P)(+)-dependent glycerol-3-phosphate dehydrogenase</fullName>
    </alternativeName>
    <alternativeName>
        <fullName evidence="12 13">NAD(P)H-dependent dihydroxyacetone-phosphate reductase</fullName>
    </alternativeName>
</protein>